<evidence type="ECO:0000256" key="2">
    <source>
        <dbReference type="ARBA" id="ARBA00004323"/>
    </source>
</evidence>
<dbReference type="Gene3D" id="3.90.550.10">
    <property type="entry name" value="Spore Coat Polysaccharide Biosynthesis Protein SpsA, Chain A"/>
    <property type="match status" value="1"/>
</dbReference>
<feature type="transmembrane region" description="Helical" evidence="14">
    <location>
        <begin position="452"/>
        <end position="471"/>
    </location>
</feature>
<keyword evidence="10 14" id="KW-1133">Transmembrane helix</keyword>
<keyword evidence="12 14" id="KW-0472">Membrane</keyword>
<dbReference type="Pfam" id="PF07662">
    <property type="entry name" value="Nucleos_tra2_C"/>
    <property type="match status" value="2"/>
</dbReference>
<reference evidence="16 17" key="1">
    <citation type="submission" date="2024-02" db="EMBL/GenBank/DDBJ databases">
        <authorList>
            <person name="Chen Y."/>
            <person name="Shah S."/>
            <person name="Dougan E. K."/>
            <person name="Thang M."/>
            <person name="Chan C."/>
        </authorList>
    </citation>
    <scope>NUCLEOTIDE SEQUENCE [LARGE SCALE GENOMIC DNA]</scope>
</reference>
<evidence type="ECO:0000313" key="16">
    <source>
        <dbReference type="EMBL" id="CAK9117512.1"/>
    </source>
</evidence>
<comment type="subcellular location">
    <subcellularLocation>
        <location evidence="2">Golgi apparatus membrane</location>
        <topology evidence="2">Single-pass type II membrane protein</topology>
    </subcellularLocation>
</comment>
<feature type="transmembrane region" description="Helical" evidence="14">
    <location>
        <begin position="542"/>
        <end position="565"/>
    </location>
</feature>
<dbReference type="InterPro" id="IPR029044">
    <property type="entry name" value="Nucleotide-diphossugar_trans"/>
</dbReference>
<dbReference type="PANTHER" id="PTHR10590">
    <property type="entry name" value="SODIUM/NUCLEOSIDE COTRANSPORTER"/>
    <property type="match status" value="1"/>
</dbReference>
<keyword evidence="6" id="KW-0808">Transferase</keyword>
<keyword evidence="9" id="KW-0735">Signal-anchor</keyword>
<evidence type="ECO:0000256" key="12">
    <source>
        <dbReference type="ARBA" id="ARBA00023136"/>
    </source>
</evidence>
<dbReference type="Proteomes" id="UP001642484">
    <property type="component" value="Unassembled WGS sequence"/>
</dbReference>
<evidence type="ECO:0000256" key="8">
    <source>
        <dbReference type="ARBA" id="ARBA00022723"/>
    </source>
</evidence>
<keyword evidence="13" id="KW-0464">Manganese</keyword>
<evidence type="ECO:0000256" key="6">
    <source>
        <dbReference type="ARBA" id="ARBA00022679"/>
    </source>
</evidence>
<keyword evidence="11" id="KW-0333">Golgi apparatus</keyword>
<feature type="transmembrane region" description="Helical" evidence="14">
    <location>
        <begin position="577"/>
        <end position="600"/>
    </location>
</feature>
<feature type="domain" description="Concentrative nucleoside transporter C-terminal" evidence="15">
    <location>
        <begin position="362"/>
        <end position="491"/>
    </location>
</feature>
<name>A0ABP0SYS3_9DINO</name>
<comment type="pathway">
    <text evidence="3">Protein modification; protein glycosylation.</text>
</comment>
<evidence type="ECO:0000256" key="9">
    <source>
        <dbReference type="ARBA" id="ARBA00022968"/>
    </source>
</evidence>
<gene>
    <name evidence="16" type="ORF">CCMP2556_LOCUS54827</name>
</gene>
<evidence type="ECO:0000256" key="11">
    <source>
        <dbReference type="ARBA" id="ARBA00023034"/>
    </source>
</evidence>
<proteinExistence type="inferred from homology"/>
<evidence type="ECO:0000259" key="15">
    <source>
        <dbReference type="Pfam" id="PF07662"/>
    </source>
</evidence>
<evidence type="ECO:0000256" key="5">
    <source>
        <dbReference type="ARBA" id="ARBA00022676"/>
    </source>
</evidence>
<protein>
    <recommendedName>
        <fullName evidence="15">Concentrative nucleoside transporter C-terminal domain-containing protein</fullName>
    </recommendedName>
</protein>
<organism evidence="16 17">
    <name type="scientific">Durusdinium trenchii</name>
    <dbReference type="NCBI Taxonomy" id="1381693"/>
    <lineage>
        <taxon>Eukaryota</taxon>
        <taxon>Sar</taxon>
        <taxon>Alveolata</taxon>
        <taxon>Dinophyceae</taxon>
        <taxon>Suessiales</taxon>
        <taxon>Symbiodiniaceae</taxon>
        <taxon>Durusdinium</taxon>
    </lineage>
</organism>
<evidence type="ECO:0000256" key="1">
    <source>
        <dbReference type="ARBA" id="ARBA00001936"/>
    </source>
</evidence>
<comment type="cofactor">
    <cofactor evidence="1">
        <name>Mn(2+)</name>
        <dbReference type="ChEBI" id="CHEBI:29035"/>
    </cofactor>
</comment>
<evidence type="ECO:0000313" key="17">
    <source>
        <dbReference type="Proteomes" id="UP001642484"/>
    </source>
</evidence>
<dbReference type="InterPro" id="IPR011657">
    <property type="entry name" value="CNT_C_dom"/>
</dbReference>
<dbReference type="PANTHER" id="PTHR10590:SF4">
    <property type="entry name" value="SOLUTE CARRIER FAMILY 28 MEMBER 3"/>
    <property type="match status" value="1"/>
</dbReference>
<dbReference type="Pfam" id="PF03071">
    <property type="entry name" value="GNT-I"/>
    <property type="match status" value="1"/>
</dbReference>
<dbReference type="SUPFAM" id="SSF53448">
    <property type="entry name" value="Nucleotide-diphospho-sugar transferases"/>
    <property type="match status" value="1"/>
</dbReference>
<evidence type="ECO:0000256" key="10">
    <source>
        <dbReference type="ARBA" id="ARBA00022989"/>
    </source>
</evidence>
<feature type="domain" description="Concentrative nucleoside transporter C-terminal" evidence="15">
    <location>
        <begin position="516"/>
        <end position="597"/>
    </location>
</feature>
<evidence type="ECO:0000256" key="3">
    <source>
        <dbReference type="ARBA" id="ARBA00004922"/>
    </source>
</evidence>
<feature type="transmembrane region" description="Helical" evidence="14">
    <location>
        <begin position="418"/>
        <end position="440"/>
    </location>
</feature>
<evidence type="ECO:0000256" key="14">
    <source>
        <dbReference type="SAM" id="Phobius"/>
    </source>
</evidence>
<evidence type="ECO:0000256" key="7">
    <source>
        <dbReference type="ARBA" id="ARBA00022692"/>
    </source>
</evidence>
<accession>A0ABP0SYS3</accession>
<feature type="non-terminal residue" evidence="16">
    <location>
        <position position="1"/>
    </location>
</feature>
<keyword evidence="17" id="KW-1185">Reference proteome</keyword>
<keyword evidence="5" id="KW-0328">Glycosyltransferase</keyword>
<keyword evidence="8" id="KW-0479">Metal-binding</keyword>
<comment type="similarity">
    <text evidence="4">Belongs to the glycosyltransferase 13 family.</text>
</comment>
<sequence length="607" mass="66277">FEFAVFLENDLLVAPDFLWLFRASAWLLTADPSLFCVSAWNDNGFSDAALLRAELNATRLFRTDYFPGLGWMIQNTTWFSLRPSWPRYPSTGWDHWLRHGGRQQLELAASAESGGSGAARECVAPEVSRTHHFDQRGTNVKVGTPMAKKLSKMAFSTAKPHELGDLSYLLKENYQDLLHELLRKAILVSAEQVEHLEPMKAYLVPFVRRDYKKLAQKLQITEAQPRSSHEGLIATRDPKSGAAVFLANRLSSPWLPSTEQAFPHEQRHVAAARPGESCADMCQRLRMICSDFELEFINDCAALKAHFPCEEGCGHQVGEEIPCYVHEASRDTGKQCLVTDDAIPRCGAKNQAYIAFHIPADHLLAASVMSCPAALAMAKLSYPETEISRTNDLKAVTSDGSGNVLDAMATGVITGISLAGTIAGMLIAFVAAMAFLNAALEWTGELVGLQGLTFDLVMSYAMWPLAFMMGVPQEDCLTVGLLIGQKTVLNALGGTGHKSHRKSLDRHRFFLPLHSVYQEFVAYRNLADLVAKGAISTKAEVIATYALCGFSNFASIGIQVGGLSVLAPSRKQDFARLALRAMVTGSVACFMTGCIAGILISDLPSAP</sequence>
<evidence type="ECO:0000256" key="4">
    <source>
        <dbReference type="ARBA" id="ARBA00006492"/>
    </source>
</evidence>
<comment type="caution">
    <text evidence="16">The sequence shown here is derived from an EMBL/GenBank/DDBJ whole genome shotgun (WGS) entry which is preliminary data.</text>
</comment>
<dbReference type="InterPro" id="IPR008276">
    <property type="entry name" value="C_nuclsd_transpt"/>
</dbReference>
<keyword evidence="7 14" id="KW-0812">Transmembrane</keyword>
<dbReference type="EMBL" id="CAXAMN010028717">
    <property type="protein sequence ID" value="CAK9117512.1"/>
    <property type="molecule type" value="Genomic_DNA"/>
</dbReference>
<evidence type="ECO:0000256" key="13">
    <source>
        <dbReference type="ARBA" id="ARBA00023211"/>
    </source>
</evidence>
<dbReference type="InterPro" id="IPR004139">
    <property type="entry name" value="Glyco_trans_13"/>
</dbReference>